<organism evidence="1 2">
    <name type="scientific">Clostridium beijerinckii</name>
    <name type="common">Clostridium MP</name>
    <dbReference type="NCBI Taxonomy" id="1520"/>
    <lineage>
        <taxon>Bacteria</taxon>
        <taxon>Bacillati</taxon>
        <taxon>Bacillota</taxon>
        <taxon>Clostridia</taxon>
        <taxon>Eubacteriales</taxon>
        <taxon>Clostridiaceae</taxon>
        <taxon>Clostridium</taxon>
    </lineage>
</organism>
<gene>
    <name evidence="1" type="ORF">LF65_05299</name>
</gene>
<dbReference type="Pfam" id="PF13489">
    <property type="entry name" value="Methyltransf_23"/>
    <property type="match status" value="1"/>
</dbReference>
<dbReference type="Gene3D" id="3.40.50.1000">
    <property type="entry name" value="HAD superfamily/HAD-like"/>
    <property type="match status" value="1"/>
</dbReference>
<dbReference type="InterPro" id="IPR029063">
    <property type="entry name" value="SAM-dependent_MTases_sf"/>
</dbReference>
<dbReference type="EMBL" id="CP010086">
    <property type="protein sequence ID" value="AJH01821.1"/>
    <property type="molecule type" value="Genomic_DNA"/>
</dbReference>
<dbReference type="OrthoDB" id="9816564at2"/>
<reference evidence="2" key="1">
    <citation type="submission" date="2014-12" db="EMBL/GenBank/DDBJ databases">
        <title>Genome sequence of Clostridium beijerinckii strain 59B.</title>
        <authorList>
            <person name="Little G.T."/>
            <person name="Minton N.P."/>
        </authorList>
    </citation>
    <scope>NUCLEOTIDE SEQUENCE [LARGE SCALE GENOMIC DNA]</scope>
    <source>
        <strain evidence="2">59B</strain>
    </source>
</reference>
<evidence type="ECO:0000313" key="1">
    <source>
        <dbReference type="EMBL" id="AJH01821.1"/>
    </source>
</evidence>
<sequence length="1054" mass="124348">MSEKSGEFVYDRKIDFRENTADYFVVKSIFDGAKVLELGCSTGYITKYLNSEKHCENSAVEISKKALDKVSSILKYSINNDLNFIEDWIDKLPDNYFDFIVCQDVLEHLIDPFKVLRILKGKLLPRGKFLISIPNVSHNTILMQLLKNRFDYKDVGILDRTHIKFYTKETFSEEAKKIGLKRIGHYITYLVPDGTGWETEYSQYSLEERNILLKHGDGHVFQNLFILGKEECFCEEESPLYNLSLDSYDEVRIYEDNSEKFYYYKDGEELEYIVQMNKTTSIEIEATIRPCEYSIKASVNGQPYNFWSLSAKDGNINTQSGNFVNIRNQRIYMKHKFSKGDVVKIIINRKSDAIKTLMLGEICMNNELNKIKGMIDKCDLISFDIFDTLVLRNVLFPKDIFRLLDTYIKDKYGIENFYNLRASLETKTREGTTNEDVNIEEIYDTISKELKFDCNDIKEKELELEKKFIVTNPFMKEIFDYAKSRNKRIFIISDMYLKESFIKNILDNLGYVGYEKLFVSCELNKTKATKSIYKHIIKTYQDVNIEKWLHIGDNYQSDVRNPESLGINAYYYKSIRERANISDESSVDIKTSIMRAIQYNKVYCGYTMPYWEEFGIKYIAPIYYGLSDWIARLNVENNNVVFLSRDGYIPKLVFDKIKKKRKLDLIDSMYLYTSRKAYQLPSMAYMSKGEMVECLTQSSEAFGHKLTINEMFRNASLDINDYLHIIKNFGFDSPDDIINADTRHMAKKVIQFLYDDIITVLKKKCELVEEYFEQENLFKYDRLNIVDIGWRGSIQYSMQKMFNHYYESKGIDKKANIYGYYLGTNQFVYADIVDNTFGYYFDYSIPWVHSSFCIENLMMYEFIFTCPQPQLSGFARENGGKIIPIFRDFVENSEYTSALQNAALKIIDEFIDYDEFLSGISVEGCTDLYRNFIINRDYNDMIEFKKISNLVSYDSEEKPYVTSYSKSEIKDNIEKIWEETKFNLWRYAYLIDEIQTKEEFEYFMKSNNIERFPKDFNIIKPYKFFSVRNFKKAIKHPRKALKALLKKIVTKILQ</sequence>
<accession>A0A0B5QLS1</accession>
<dbReference type="RefSeq" id="WP_041900293.1">
    <property type="nucleotide sequence ID" value="NZ_CP010086.2"/>
</dbReference>
<dbReference type="InterPro" id="IPR023214">
    <property type="entry name" value="HAD_sf"/>
</dbReference>
<dbReference type="Gene3D" id="1.10.150.400">
    <property type="match status" value="1"/>
</dbReference>
<dbReference type="Gene3D" id="3.40.50.150">
    <property type="entry name" value="Vaccinia Virus protein VP39"/>
    <property type="match status" value="1"/>
</dbReference>
<dbReference type="CDD" id="cd02440">
    <property type="entry name" value="AdoMet_MTases"/>
    <property type="match status" value="1"/>
</dbReference>
<dbReference type="SUPFAM" id="SSF53335">
    <property type="entry name" value="S-adenosyl-L-methionine-dependent methyltransferases"/>
    <property type="match status" value="1"/>
</dbReference>
<dbReference type="PANTHER" id="PTHR43861">
    <property type="entry name" value="TRANS-ACONITATE 2-METHYLTRANSFERASE-RELATED"/>
    <property type="match status" value="1"/>
</dbReference>
<dbReference type="Proteomes" id="UP000031866">
    <property type="component" value="Chromosome"/>
</dbReference>
<dbReference type="InterPro" id="IPR036412">
    <property type="entry name" value="HAD-like_sf"/>
</dbReference>
<protein>
    <submittedName>
        <fullName evidence="1">Uncharacterized protein</fullName>
    </submittedName>
</protein>
<dbReference type="KEGG" id="cbei:LF65_05299"/>
<dbReference type="SUPFAM" id="SSF56784">
    <property type="entry name" value="HAD-like"/>
    <property type="match status" value="1"/>
</dbReference>
<proteinExistence type="predicted"/>
<name>A0A0B5QLS1_CLOBE</name>
<evidence type="ECO:0000313" key="2">
    <source>
        <dbReference type="Proteomes" id="UP000031866"/>
    </source>
</evidence>
<dbReference type="AlphaFoldDB" id="A0A0B5QLS1"/>
<dbReference type="STRING" id="1520.LF65_05299"/>